<keyword evidence="3" id="KW-0963">Cytoplasm</keyword>
<dbReference type="PANTHER" id="PTHR10772:SF58">
    <property type="entry name" value="CO-CHAPERONIN GROES"/>
    <property type="match status" value="1"/>
</dbReference>
<dbReference type="FunFam" id="2.30.33.40:FF:000001">
    <property type="entry name" value="10 kDa chaperonin"/>
    <property type="match status" value="1"/>
</dbReference>
<dbReference type="InterPro" id="IPR020818">
    <property type="entry name" value="Chaperonin_GroES"/>
</dbReference>
<protein>
    <recommendedName>
        <fullName evidence="3">Co-chaperonin GroES</fullName>
    </recommendedName>
    <alternativeName>
        <fullName evidence="3">10 kDa chaperonin</fullName>
    </alternativeName>
    <alternativeName>
        <fullName evidence="3">Chaperonin-10</fullName>
        <shortName evidence="3">Cpn10</shortName>
    </alternativeName>
</protein>
<evidence type="ECO:0000313" key="8">
    <source>
        <dbReference type="Proteomes" id="UP000286095"/>
    </source>
</evidence>
<dbReference type="EMBL" id="CP031611">
    <property type="protein sequence ID" value="AXP08307.1"/>
    <property type="molecule type" value="Genomic_DNA"/>
</dbReference>
<gene>
    <name evidence="3" type="primary">groES</name>
    <name evidence="3" type="synonym">groS</name>
    <name evidence="5" type="ORF">A2J15_000890</name>
    <name evidence="6" type="ORF">DZD40_01770</name>
</gene>
<dbReference type="OrthoDB" id="9806791at2"/>
<dbReference type="Pfam" id="PF00166">
    <property type="entry name" value="Cpn10"/>
    <property type="match status" value="1"/>
</dbReference>
<dbReference type="GeneID" id="44004057"/>
<accession>A0A424Z283</accession>
<evidence type="ECO:0000313" key="6">
    <source>
        <dbReference type="EMBL" id="RQD88317.1"/>
    </source>
</evidence>
<dbReference type="EMBL" id="QURW01000003">
    <property type="protein sequence ID" value="RQD88317.1"/>
    <property type="molecule type" value="Genomic_DNA"/>
</dbReference>
<evidence type="ECO:0000256" key="3">
    <source>
        <dbReference type="HAMAP-Rule" id="MF_00580"/>
    </source>
</evidence>
<dbReference type="SUPFAM" id="SSF50129">
    <property type="entry name" value="GroES-like"/>
    <property type="match status" value="1"/>
</dbReference>
<dbReference type="PRINTS" id="PR00297">
    <property type="entry name" value="CHAPERONIN10"/>
</dbReference>
<proteinExistence type="inferred from homology"/>
<dbReference type="NCBIfam" id="NF001537">
    <property type="entry name" value="PRK00364.3-3"/>
    <property type="match status" value="1"/>
</dbReference>
<evidence type="ECO:0000256" key="2">
    <source>
        <dbReference type="ARBA" id="ARBA00023186"/>
    </source>
</evidence>
<dbReference type="AlphaFoldDB" id="A0A424Z283"/>
<comment type="similarity">
    <text evidence="1 3 4">Belongs to the GroES chaperonin family.</text>
</comment>
<evidence type="ECO:0000313" key="5">
    <source>
        <dbReference type="EMBL" id="AXP08307.1"/>
    </source>
</evidence>
<dbReference type="GO" id="GO:0044183">
    <property type="term" value="F:protein folding chaperone"/>
    <property type="evidence" value="ECO:0007669"/>
    <property type="project" value="InterPro"/>
</dbReference>
<name>A0A424Z283_9BACT</name>
<dbReference type="KEGG" id="chw:A2J15_000890"/>
<dbReference type="GO" id="GO:0046872">
    <property type="term" value="F:metal ion binding"/>
    <property type="evidence" value="ECO:0007669"/>
    <property type="project" value="TreeGrafter"/>
</dbReference>
<dbReference type="Proteomes" id="UP000286095">
    <property type="component" value="Unassembled WGS sequence"/>
</dbReference>
<dbReference type="PANTHER" id="PTHR10772">
    <property type="entry name" value="10 KDA HEAT SHOCK PROTEIN"/>
    <property type="match status" value="1"/>
</dbReference>
<comment type="subcellular location">
    <subcellularLocation>
        <location evidence="3">Cytoplasm</location>
    </subcellularLocation>
</comment>
<dbReference type="InterPro" id="IPR037124">
    <property type="entry name" value="Chaperonin_GroES_sf"/>
</dbReference>
<dbReference type="STRING" id="1813019.A2J15_00480"/>
<comment type="function">
    <text evidence="3 4">Together with the chaperonin GroEL, plays an essential role in assisting protein folding. The GroEL-GroES system forms a nano-cage that allows encapsulation of the non-native substrate proteins and provides a physical environment optimized to promote and accelerate protein folding. GroES binds to the apical surface of the GroEL ring, thereby capping the opening of the GroEL channel.</text>
</comment>
<organism evidence="6 8">
    <name type="scientific">Campylobacter hepaticus</name>
    <dbReference type="NCBI Taxonomy" id="1813019"/>
    <lineage>
        <taxon>Bacteria</taxon>
        <taxon>Pseudomonadati</taxon>
        <taxon>Campylobacterota</taxon>
        <taxon>Epsilonproteobacteria</taxon>
        <taxon>Campylobacterales</taxon>
        <taxon>Campylobacteraceae</taxon>
        <taxon>Campylobacter</taxon>
    </lineage>
</organism>
<dbReference type="GO" id="GO:0005524">
    <property type="term" value="F:ATP binding"/>
    <property type="evidence" value="ECO:0007669"/>
    <property type="project" value="InterPro"/>
</dbReference>
<dbReference type="Proteomes" id="UP000093205">
    <property type="component" value="Chromosome"/>
</dbReference>
<dbReference type="SMART" id="SM00883">
    <property type="entry name" value="Cpn10"/>
    <property type="match status" value="1"/>
</dbReference>
<dbReference type="Gene3D" id="2.30.33.40">
    <property type="entry name" value="GroES chaperonin"/>
    <property type="match status" value="1"/>
</dbReference>
<keyword evidence="7" id="KW-1185">Reference proteome</keyword>
<dbReference type="GO" id="GO:0005737">
    <property type="term" value="C:cytoplasm"/>
    <property type="evidence" value="ECO:0007669"/>
    <property type="project" value="UniProtKB-SubCell"/>
</dbReference>
<keyword evidence="2 3" id="KW-0143">Chaperone</keyword>
<evidence type="ECO:0000313" key="7">
    <source>
        <dbReference type="Proteomes" id="UP000093205"/>
    </source>
</evidence>
<dbReference type="RefSeq" id="WP_066776243.1">
    <property type="nucleotide sequence ID" value="NZ_CBCSFE010000002.1"/>
</dbReference>
<sequence length="86" mass="9501">MNFQPLGKRVLVKRVEETKTTASGIIIPDNAKEKPLMGEVVAISKEINDISNGDKIVFAKYGGTEIKLDNNEYLVLNLDDILGILK</sequence>
<comment type="subunit">
    <text evidence="3">Heptamer of 7 subunits arranged in a ring. Interacts with the chaperonin GroEL.</text>
</comment>
<reference evidence="7 8" key="1">
    <citation type="submission" date="2018-08" db="EMBL/GenBank/DDBJ databases">
        <title>Survival mechanisms of Campylobacter hepaticus identified by genomic analysis and comparative transcriptomic analysis of in vivo and in vitro derived bacteria.</title>
        <authorList>
            <person name="Van T.T.H."/>
            <person name="Moore R.J."/>
        </authorList>
    </citation>
    <scope>NUCLEOTIDE SEQUENCE [LARGE SCALE GENOMIC DNA]</scope>
    <source>
        <strain evidence="6 8">54L</strain>
        <strain evidence="5 7">HV10</strain>
    </source>
</reference>
<dbReference type="GO" id="GO:0051087">
    <property type="term" value="F:protein-folding chaperone binding"/>
    <property type="evidence" value="ECO:0007669"/>
    <property type="project" value="TreeGrafter"/>
</dbReference>
<dbReference type="CDD" id="cd00320">
    <property type="entry name" value="cpn10"/>
    <property type="match status" value="1"/>
</dbReference>
<dbReference type="InterPro" id="IPR011032">
    <property type="entry name" value="GroES-like_sf"/>
</dbReference>
<evidence type="ECO:0000256" key="4">
    <source>
        <dbReference type="RuleBase" id="RU000535"/>
    </source>
</evidence>
<dbReference type="GO" id="GO:0051082">
    <property type="term" value="F:unfolded protein binding"/>
    <property type="evidence" value="ECO:0007669"/>
    <property type="project" value="TreeGrafter"/>
</dbReference>
<dbReference type="HAMAP" id="MF_00580">
    <property type="entry name" value="CH10"/>
    <property type="match status" value="1"/>
</dbReference>
<evidence type="ECO:0000256" key="1">
    <source>
        <dbReference type="ARBA" id="ARBA00006975"/>
    </source>
</evidence>